<keyword evidence="3" id="KW-1185">Reference proteome</keyword>
<accession>A0A369KFR3</accession>
<proteinExistence type="predicted"/>
<comment type="caution">
    <text evidence="2">The sequence shown here is derived from an EMBL/GenBank/DDBJ whole genome shotgun (WGS) entry which is preliminary data.</text>
</comment>
<dbReference type="InterPro" id="IPR032675">
    <property type="entry name" value="LRR_dom_sf"/>
</dbReference>
<protein>
    <recommendedName>
        <fullName evidence="1">F-box domain-containing protein</fullName>
    </recommendedName>
</protein>
<dbReference type="OrthoDB" id="3266451at2759"/>
<dbReference type="InParanoid" id="A0A369KFR3"/>
<sequence>MDLDISFLNPQLFSLDIALSHNDVLSEEEEAEAQTLIFRTTRSHREVVTMLTRSQDRSTKKFLHVQRAKLDAHISSLQTVCAVHRRLPVEILAEIFQRCVSPETALQLFKPFIAPIDHVCLKWRRVAFGTPSLWDQVSIDYGDWSDHAHVTRLGRTRLSHSGNALISLSIYAGIDNLRGAITTTPTFISDIVIPSFTRLRSLKIHSLGWMMKNLLVLSSTSADSLRSIDLLYHGNRPSRMETAFLSAARNLRSVRFEAQSHPSSLPLPWTQLTELSLLTCVHPDLALSILYQCTLLVICQIRLGGTGDLTHTKSQGSIVRMDRLLSLDIRIPKHDNYPSLVQRLALPSMTSFKLLDAFQHLAQTTPELMFVPITRSGRLETLELSVRVTTDDLSQLLHNIPTIVALHITNGD</sequence>
<organism evidence="2 3">
    <name type="scientific">Hypsizygus marmoreus</name>
    <name type="common">White beech mushroom</name>
    <name type="synonym">Agaricus marmoreus</name>
    <dbReference type="NCBI Taxonomy" id="39966"/>
    <lineage>
        <taxon>Eukaryota</taxon>
        <taxon>Fungi</taxon>
        <taxon>Dikarya</taxon>
        <taxon>Basidiomycota</taxon>
        <taxon>Agaricomycotina</taxon>
        <taxon>Agaricomycetes</taxon>
        <taxon>Agaricomycetidae</taxon>
        <taxon>Agaricales</taxon>
        <taxon>Tricholomatineae</taxon>
        <taxon>Lyophyllaceae</taxon>
        <taxon>Hypsizygus</taxon>
    </lineage>
</organism>
<gene>
    <name evidence="2" type="ORF">Hypma_005748</name>
</gene>
<evidence type="ECO:0000259" key="1">
    <source>
        <dbReference type="Pfam" id="PF12937"/>
    </source>
</evidence>
<dbReference type="Proteomes" id="UP000076154">
    <property type="component" value="Unassembled WGS sequence"/>
</dbReference>
<evidence type="ECO:0000313" key="2">
    <source>
        <dbReference type="EMBL" id="RDB30623.1"/>
    </source>
</evidence>
<feature type="domain" description="F-box" evidence="1">
    <location>
        <begin position="86"/>
        <end position="139"/>
    </location>
</feature>
<dbReference type="AlphaFoldDB" id="A0A369KFR3"/>
<evidence type="ECO:0000313" key="3">
    <source>
        <dbReference type="Proteomes" id="UP000076154"/>
    </source>
</evidence>
<dbReference type="InterPro" id="IPR001810">
    <property type="entry name" value="F-box_dom"/>
</dbReference>
<dbReference type="Gene3D" id="1.20.1280.50">
    <property type="match status" value="1"/>
</dbReference>
<dbReference type="Pfam" id="PF12937">
    <property type="entry name" value="F-box-like"/>
    <property type="match status" value="1"/>
</dbReference>
<dbReference type="EMBL" id="LUEZ02000004">
    <property type="protein sequence ID" value="RDB30623.1"/>
    <property type="molecule type" value="Genomic_DNA"/>
</dbReference>
<name>A0A369KFR3_HYPMA</name>
<dbReference type="Gene3D" id="3.80.10.10">
    <property type="entry name" value="Ribonuclease Inhibitor"/>
    <property type="match status" value="1"/>
</dbReference>
<reference evidence="2" key="1">
    <citation type="submission" date="2018-04" db="EMBL/GenBank/DDBJ databases">
        <title>Whole genome sequencing of Hypsizygus marmoreus.</title>
        <authorList>
            <person name="Choi I.-G."/>
            <person name="Min B."/>
            <person name="Kim J.-G."/>
            <person name="Kim S."/>
            <person name="Oh Y.-L."/>
            <person name="Kong W.-S."/>
            <person name="Park H."/>
            <person name="Jeong J."/>
            <person name="Song E.-S."/>
        </authorList>
    </citation>
    <scope>NUCLEOTIDE SEQUENCE [LARGE SCALE GENOMIC DNA]</scope>
    <source>
        <strain evidence="2">51987-8</strain>
    </source>
</reference>